<proteinExistence type="predicted"/>
<dbReference type="GO" id="GO:0016758">
    <property type="term" value="F:hexosyltransferase activity"/>
    <property type="evidence" value="ECO:0007669"/>
    <property type="project" value="UniProtKB-ARBA"/>
</dbReference>
<evidence type="ECO:0000313" key="3">
    <source>
        <dbReference type="Proteomes" id="UP000297693"/>
    </source>
</evidence>
<evidence type="ECO:0000313" key="2">
    <source>
        <dbReference type="EMBL" id="TGL56539.1"/>
    </source>
</evidence>
<organism evidence="2 3">
    <name type="scientific">Leptospira ognonensis</name>
    <dbReference type="NCBI Taxonomy" id="2484945"/>
    <lineage>
        <taxon>Bacteria</taxon>
        <taxon>Pseudomonadati</taxon>
        <taxon>Spirochaetota</taxon>
        <taxon>Spirochaetia</taxon>
        <taxon>Leptospirales</taxon>
        <taxon>Leptospiraceae</taxon>
        <taxon>Leptospira</taxon>
    </lineage>
</organism>
<name>A0A4R9JUP0_9LEPT</name>
<dbReference type="InterPro" id="IPR029044">
    <property type="entry name" value="Nucleotide-diphossugar_trans"/>
</dbReference>
<sequence length="273" mass="32039">MTKVTIITPSYNVEKHIEQCILSVGSQKYKNFEHLILDNKSSDGTRSIVEKYQKKYSNLKFYSKKDRGIYNAMNQGIKYAKGEWLYFLGADDSFFDNSVLQKLFGNREHERFDFIYGDVEWGETGKMYDGRFTEAKLFDKNICHQAIFIRKSLLLKFDGFDESFKILADWIINFRCFADDDIRKKYVSIPIAKYSLNGLSSTANDQKFLENRKAILQKYLSPELNALLQKISELESRLETMRTSAAFRLGSYILNPSKIFNLVYFYTYKKHIK</sequence>
<dbReference type="EMBL" id="RQGD01000046">
    <property type="protein sequence ID" value="TGL56539.1"/>
    <property type="molecule type" value="Genomic_DNA"/>
</dbReference>
<dbReference type="OrthoDB" id="9810303at2"/>
<protein>
    <submittedName>
        <fullName evidence="2">Glycosyltransferase</fullName>
    </submittedName>
</protein>
<evidence type="ECO:0000259" key="1">
    <source>
        <dbReference type="Pfam" id="PF00535"/>
    </source>
</evidence>
<accession>A0A4R9JUP0</accession>
<feature type="domain" description="Glycosyltransferase 2-like" evidence="1">
    <location>
        <begin position="5"/>
        <end position="128"/>
    </location>
</feature>
<dbReference type="PANTHER" id="PTHR22916:SF3">
    <property type="entry name" value="UDP-GLCNAC:BETAGAL BETA-1,3-N-ACETYLGLUCOSAMINYLTRANSFERASE-LIKE PROTEIN 1"/>
    <property type="match status" value="1"/>
</dbReference>
<dbReference type="SUPFAM" id="SSF53448">
    <property type="entry name" value="Nucleotide-diphospho-sugar transferases"/>
    <property type="match status" value="1"/>
</dbReference>
<gene>
    <name evidence="2" type="ORF">EHQ58_18145</name>
</gene>
<keyword evidence="2" id="KW-0808">Transferase</keyword>
<dbReference type="Pfam" id="PF00535">
    <property type="entry name" value="Glycos_transf_2"/>
    <property type="match status" value="1"/>
</dbReference>
<dbReference type="Gene3D" id="3.90.550.10">
    <property type="entry name" value="Spore Coat Polysaccharide Biosynthesis Protein SpsA, Chain A"/>
    <property type="match status" value="1"/>
</dbReference>
<dbReference type="InterPro" id="IPR001173">
    <property type="entry name" value="Glyco_trans_2-like"/>
</dbReference>
<dbReference type="AlphaFoldDB" id="A0A4R9JUP0"/>
<keyword evidence="3" id="KW-1185">Reference proteome</keyword>
<comment type="caution">
    <text evidence="2">The sequence shown here is derived from an EMBL/GenBank/DDBJ whole genome shotgun (WGS) entry which is preliminary data.</text>
</comment>
<dbReference type="CDD" id="cd06433">
    <property type="entry name" value="GT_2_WfgS_like"/>
    <property type="match status" value="1"/>
</dbReference>
<reference evidence="2" key="1">
    <citation type="journal article" date="2019" name="PLoS Negl. Trop. Dis.">
        <title>Revisiting the worldwide diversity of Leptospira species in the environment.</title>
        <authorList>
            <person name="Vincent A.T."/>
            <person name="Schiettekatte O."/>
            <person name="Bourhy P."/>
            <person name="Veyrier F.J."/>
            <person name="Picardeau M."/>
        </authorList>
    </citation>
    <scope>NUCLEOTIDE SEQUENCE [LARGE SCALE GENOMIC DNA]</scope>
    <source>
        <strain evidence="2">201702476</strain>
    </source>
</reference>
<dbReference type="RefSeq" id="WP_135625459.1">
    <property type="nucleotide sequence ID" value="NZ_RQGD01000046.1"/>
</dbReference>
<dbReference type="Proteomes" id="UP000297693">
    <property type="component" value="Unassembled WGS sequence"/>
</dbReference>
<dbReference type="PANTHER" id="PTHR22916">
    <property type="entry name" value="GLYCOSYLTRANSFERASE"/>
    <property type="match status" value="1"/>
</dbReference>